<name>A0A0F8X7L7_9ZZZZ</name>
<evidence type="ECO:0000313" key="1">
    <source>
        <dbReference type="EMBL" id="KKK64813.1"/>
    </source>
</evidence>
<dbReference type="InterPro" id="IPR027417">
    <property type="entry name" value="P-loop_NTPase"/>
</dbReference>
<evidence type="ECO:0008006" key="2">
    <source>
        <dbReference type="Google" id="ProtNLM"/>
    </source>
</evidence>
<comment type="caution">
    <text evidence="1">The sequence shown here is derived from an EMBL/GenBank/DDBJ whole genome shotgun (WGS) entry which is preliminary data.</text>
</comment>
<sequence>HSPSIMYLFGPFSAAAVVVNGGLPPTKAHRRKVGALNGTQVEEGTIPQQVIDEKIAVEIAANLATYARQQEDLVEQARRLVAEGQKADQAKIERARADLLHLQKATNPHEVTLEAANKNRVRVEQGLNKYQKEIVSIQKITAIYAYWQTGFSKQGLQSLLVEEIATLFNANRSDIFPLLTQGIYDVQFSTLSKTRAGELREKTEFLVLERGKPVLYHALSGGQRRRIDIGIMLVLTQAVAAWMGTRGILGLLILDEVFGFLDTSGAEGLLAALRQIKEHVPTIYVITHDTNLQALMPETIQVTQDDQGISRIL</sequence>
<proteinExistence type="predicted"/>
<dbReference type="Gene3D" id="3.40.50.300">
    <property type="entry name" value="P-loop containing nucleotide triphosphate hydrolases"/>
    <property type="match status" value="1"/>
</dbReference>
<accession>A0A0F8X7L7</accession>
<dbReference type="CDD" id="cd00267">
    <property type="entry name" value="ABC_ATPase"/>
    <property type="match status" value="1"/>
</dbReference>
<protein>
    <recommendedName>
        <fullName evidence="2">RecF/RecN/SMC N-terminal domain-containing protein</fullName>
    </recommendedName>
</protein>
<dbReference type="PANTHER" id="PTHR32114:SF2">
    <property type="entry name" value="ABC TRANSPORTER ABCH.3"/>
    <property type="match status" value="1"/>
</dbReference>
<reference evidence="1" key="1">
    <citation type="journal article" date="2015" name="Nature">
        <title>Complex archaea that bridge the gap between prokaryotes and eukaryotes.</title>
        <authorList>
            <person name="Spang A."/>
            <person name="Saw J.H."/>
            <person name="Jorgensen S.L."/>
            <person name="Zaremba-Niedzwiedzka K."/>
            <person name="Martijn J."/>
            <person name="Lind A.E."/>
            <person name="van Eijk R."/>
            <person name="Schleper C."/>
            <person name="Guy L."/>
            <person name="Ettema T.J."/>
        </authorList>
    </citation>
    <scope>NUCLEOTIDE SEQUENCE</scope>
</reference>
<dbReference type="SUPFAM" id="SSF52540">
    <property type="entry name" value="P-loop containing nucleoside triphosphate hydrolases"/>
    <property type="match status" value="1"/>
</dbReference>
<dbReference type="PANTHER" id="PTHR32114">
    <property type="entry name" value="ABC TRANSPORTER ABCH.3"/>
    <property type="match status" value="1"/>
</dbReference>
<feature type="non-terminal residue" evidence="1">
    <location>
        <position position="1"/>
    </location>
</feature>
<organism evidence="1">
    <name type="scientific">marine sediment metagenome</name>
    <dbReference type="NCBI Taxonomy" id="412755"/>
    <lineage>
        <taxon>unclassified sequences</taxon>
        <taxon>metagenomes</taxon>
        <taxon>ecological metagenomes</taxon>
    </lineage>
</organism>
<dbReference type="EMBL" id="LAZR01060853">
    <property type="protein sequence ID" value="KKK64813.1"/>
    <property type="molecule type" value="Genomic_DNA"/>
</dbReference>
<gene>
    <name evidence="1" type="ORF">LCGC14_2980420</name>
</gene>
<dbReference type="AlphaFoldDB" id="A0A0F8X7L7"/>